<dbReference type="GeneID" id="33556423"/>
<dbReference type="GO" id="GO:0046872">
    <property type="term" value="F:metal ion binding"/>
    <property type="evidence" value="ECO:0007669"/>
    <property type="project" value="UniProtKB-KW"/>
</dbReference>
<evidence type="ECO:0000256" key="8">
    <source>
        <dbReference type="ARBA" id="ARBA00023128"/>
    </source>
</evidence>
<feature type="binding site" description="axial binding residue" evidence="11">
    <location>
        <position position="117"/>
    </location>
    <ligand>
        <name>heme b</name>
        <dbReference type="ChEBI" id="CHEBI:60344"/>
        <note>ligand shared with SDHC</note>
    </ligand>
    <ligandPart>
        <name>Fe</name>
        <dbReference type="ChEBI" id="CHEBI:18248"/>
    </ligandPart>
</feature>
<dbReference type="FunCoup" id="A0A1Y1UQE8">
    <property type="interactions" value="152"/>
</dbReference>
<dbReference type="STRING" id="4999.A0A1Y1UQE8"/>
<dbReference type="Pfam" id="PF05328">
    <property type="entry name" value="CybS"/>
    <property type="match status" value="1"/>
</dbReference>
<sequence length="177" mass="19114">MSLLRQTPATLRTGLGSRSLHTSRVLSIRVSAPRRDATVSANETGGFKYVAGGPVLKGTVNDANTFPEPSKTHGSYHWAFERTLSAALIPILGGAVVTSGTAHPILDAVLALSLVVHSHIGFDASITDYFHPRKWPVVGPIMTWLLRLATGGVVWGLYEFNTNDIGLTELVRRLWTA</sequence>
<dbReference type="RefSeq" id="XP_021873461.1">
    <property type="nucleotide sequence ID" value="XM_022014615.1"/>
</dbReference>
<name>A0A1Y1UQE8_9TREE</name>
<comment type="caution">
    <text evidence="13">The sequence shown here is derived from an EMBL/GenBank/DDBJ whole genome shotgun (WGS) entry which is preliminary data.</text>
</comment>
<dbReference type="GO" id="GO:0048039">
    <property type="term" value="F:ubiquinone binding"/>
    <property type="evidence" value="ECO:0007669"/>
    <property type="project" value="TreeGrafter"/>
</dbReference>
<evidence type="ECO:0000256" key="1">
    <source>
        <dbReference type="ARBA" id="ARBA00004448"/>
    </source>
</evidence>
<keyword evidence="11" id="KW-0408">Iron</keyword>
<reference evidence="13 14" key="1">
    <citation type="submission" date="2017-03" db="EMBL/GenBank/DDBJ databases">
        <title>Widespread Adenine N6-methylation of Active Genes in Fungi.</title>
        <authorList>
            <consortium name="DOE Joint Genome Institute"/>
            <person name="Mondo S.J."/>
            <person name="Dannebaum R.O."/>
            <person name="Kuo R.C."/>
            <person name="Louie K.B."/>
            <person name="Bewick A.J."/>
            <person name="Labutti K."/>
            <person name="Haridas S."/>
            <person name="Kuo A."/>
            <person name="Salamov A."/>
            <person name="Ahrendt S.R."/>
            <person name="Lau R."/>
            <person name="Bowen B.P."/>
            <person name="Lipzen A."/>
            <person name="Sullivan W."/>
            <person name="Andreopoulos W.B."/>
            <person name="Clum A."/>
            <person name="Lindquist E."/>
            <person name="Daum C."/>
            <person name="Northen T.R."/>
            <person name="Ramamoorthy G."/>
            <person name="Schmitz R.J."/>
            <person name="Gryganskyi A."/>
            <person name="Culley D."/>
            <person name="Magnuson J."/>
            <person name="James T.Y."/>
            <person name="O'Malley M.A."/>
            <person name="Stajich J.E."/>
            <person name="Spatafora J.W."/>
            <person name="Visel A."/>
            <person name="Grigoriev I.V."/>
        </authorList>
    </citation>
    <scope>NUCLEOTIDE SEQUENCE [LARGE SCALE GENOMIC DNA]</scope>
    <source>
        <strain evidence="13 14">NRRL Y-17943</strain>
    </source>
</reference>
<evidence type="ECO:0000313" key="14">
    <source>
        <dbReference type="Proteomes" id="UP000193218"/>
    </source>
</evidence>
<dbReference type="InParanoid" id="A0A1Y1UQE8"/>
<dbReference type="InterPro" id="IPR034804">
    <property type="entry name" value="SQR/QFR_C/D"/>
</dbReference>
<dbReference type="GO" id="GO:0020037">
    <property type="term" value="F:heme binding"/>
    <property type="evidence" value="ECO:0007669"/>
    <property type="project" value="TreeGrafter"/>
</dbReference>
<dbReference type="AlphaFoldDB" id="A0A1Y1UQE8"/>
<gene>
    <name evidence="13" type="ORF">BD324DRAFT_614566</name>
</gene>
<evidence type="ECO:0000256" key="6">
    <source>
        <dbReference type="ARBA" id="ARBA00022946"/>
    </source>
</evidence>
<keyword evidence="4" id="KW-0812">Transmembrane</keyword>
<dbReference type="Gene3D" id="1.20.1300.10">
    <property type="entry name" value="Fumarate reductase/succinate dehydrogenase, transmembrane subunit"/>
    <property type="match status" value="1"/>
</dbReference>
<keyword evidence="8 12" id="KW-0496">Mitochondrion</keyword>
<dbReference type="CDD" id="cd03496">
    <property type="entry name" value="SQR_TypeC_CybS"/>
    <property type="match status" value="1"/>
</dbReference>
<comment type="similarity">
    <text evidence="2 12">Belongs to the CybS family.</text>
</comment>
<dbReference type="OrthoDB" id="18577at2759"/>
<dbReference type="GO" id="GO:0098796">
    <property type="term" value="C:membrane protein complex"/>
    <property type="evidence" value="ECO:0007669"/>
    <property type="project" value="UniProtKB-ARBA"/>
</dbReference>
<dbReference type="PANTHER" id="PTHR13337:SF2">
    <property type="entry name" value="SUCCINATE DEHYDROGENASE [UBIQUINONE] CYTOCHROME B SMALL SUBUNIT, MITOCHONDRIAL"/>
    <property type="match status" value="1"/>
</dbReference>
<evidence type="ECO:0000256" key="9">
    <source>
        <dbReference type="ARBA" id="ARBA00023136"/>
    </source>
</evidence>
<keyword evidence="3" id="KW-0813">Transport</keyword>
<evidence type="ECO:0000256" key="11">
    <source>
        <dbReference type="PIRSR" id="PIRSR607992-2"/>
    </source>
</evidence>
<dbReference type="InterPro" id="IPR007992">
    <property type="entry name" value="CybS"/>
</dbReference>
<keyword evidence="9 12" id="KW-0472">Membrane</keyword>
<feature type="binding site" evidence="10">
    <location>
        <position position="129"/>
    </location>
    <ligand>
        <name>a ubiquinone</name>
        <dbReference type="ChEBI" id="CHEBI:16389"/>
        <note>ligand shared with IP/SDHB</note>
    </ligand>
</feature>
<evidence type="ECO:0000256" key="12">
    <source>
        <dbReference type="RuleBase" id="RU364031"/>
    </source>
</evidence>
<dbReference type="GO" id="GO:0006099">
    <property type="term" value="P:tricarboxylic acid cycle"/>
    <property type="evidence" value="ECO:0007669"/>
    <property type="project" value="TreeGrafter"/>
</dbReference>
<evidence type="ECO:0000256" key="5">
    <source>
        <dbReference type="ARBA" id="ARBA00022792"/>
    </source>
</evidence>
<organism evidence="13 14">
    <name type="scientific">Kockovaella imperatae</name>
    <dbReference type="NCBI Taxonomy" id="4999"/>
    <lineage>
        <taxon>Eukaryota</taxon>
        <taxon>Fungi</taxon>
        <taxon>Dikarya</taxon>
        <taxon>Basidiomycota</taxon>
        <taxon>Agaricomycotina</taxon>
        <taxon>Tremellomycetes</taxon>
        <taxon>Tremellales</taxon>
        <taxon>Cuniculitremaceae</taxon>
        <taxon>Kockovaella</taxon>
    </lineage>
</organism>
<protein>
    <recommendedName>
        <fullName evidence="12">Succinate dehydrogenase [ubiquinone] cytochrome b small subunit</fullName>
    </recommendedName>
</protein>
<keyword evidence="7" id="KW-1133">Transmembrane helix</keyword>
<evidence type="ECO:0000256" key="3">
    <source>
        <dbReference type="ARBA" id="ARBA00022448"/>
    </source>
</evidence>
<keyword evidence="6 12" id="KW-0809">Transit peptide</keyword>
<dbReference type="GO" id="GO:0005743">
    <property type="term" value="C:mitochondrial inner membrane"/>
    <property type="evidence" value="ECO:0007669"/>
    <property type="project" value="UniProtKB-SubCell"/>
</dbReference>
<keyword evidence="14" id="KW-1185">Reference proteome</keyword>
<dbReference type="PANTHER" id="PTHR13337">
    <property type="entry name" value="SUCCINATE DEHYDROGENASE"/>
    <property type="match status" value="1"/>
</dbReference>
<evidence type="ECO:0000256" key="7">
    <source>
        <dbReference type="ARBA" id="ARBA00022989"/>
    </source>
</evidence>
<evidence type="ECO:0000256" key="10">
    <source>
        <dbReference type="PIRSR" id="PIRSR607992-1"/>
    </source>
</evidence>
<evidence type="ECO:0000256" key="4">
    <source>
        <dbReference type="ARBA" id="ARBA00022692"/>
    </source>
</evidence>
<comment type="subcellular location">
    <subcellularLocation>
        <location evidence="1 12">Mitochondrion inner membrane</location>
        <topology evidence="1 12">Multi-pass membrane protein</topology>
    </subcellularLocation>
</comment>
<keyword evidence="5 12" id="KW-0999">Mitochondrion inner membrane</keyword>
<evidence type="ECO:0000313" key="13">
    <source>
        <dbReference type="EMBL" id="ORX39676.1"/>
    </source>
</evidence>
<dbReference type="EMBL" id="NBSH01000002">
    <property type="protein sequence ID" value="ORX39676.1"/>
    <property type="molecule type" value="Genomic_DNA"/>
</dbReference>
<evidence type="ECO:0000256" key="2">
    <source>
        <dbReference type="ARBA" id="ARBA00007294"/>
    </source>
</evidence>
<proteinExistence type="inferred from homology"/>
<keyword evidence="11" id="KW-0479">Metal-binding</keyword>
<accession>A0A1Y1UQE8</accession>
<dbReference type="FunFam" id="1.20.1300.10:FF:000007">
    <property type="entry name" value="Succinate dehydrogenase [ubiquinone] cytochrome b small subunit"/>
    <property type="match status" value="1"/>
</dbReference>
<dbReference type="Proteomes" id="UP000193218">
    <property type="component" value="Unassembled WGS sequence"/>
</dbReference>
<dbReference type="GO" id="GO:0006121">
    <property type="term" value="P:mitochondrial electron transport, succinate to ubiquinone"/>
    <property type="evidence" value="ECO:0007669"/>
    <property type="project" value="TreeGrafter"/>
</dbReference>